<dbReference type="EMBL" id="BNAR01000002">
    <property type="protein sequence ID" value="GHH32459.1"/>
    <property type="molecule type" value="Genomic_DNA"/>
</dbReference>
<proteinExistence type="predicted"/>
<name>A0ABQ3M362_9PSEU</name>
<evidence type="ECO:0000313" key="2">
    <source>
        <dbReference type="Proteomes" id="UP000605568"/>
    </source>
</evidence>
<gene>
    <name evidence="1" type="ORF">GCM10017774_13400</name>
</gene>
<organism evidence="1 2">
    <name type="scientific">Lentzea cavernae</name>
    <dbReference type="NCBI Taxonomy" id="2020703"/>
    <lineage>
        <taxon>Bacteria</taxon>
        <taxon>Bacillati</taxon>
        <taxon>Actinomycetota</taxon>
        <taxon>Actinomycetes</taxon>
        <taxon>Pseudonocardiales</taxon>
        <taxon>Pseudonocardiaceae</taxon>
        <taxon>Lentzea</taxon>
    </lineage>
</organism>
<dbReference type="Proteomes" id="UP000605568">
    <property type="component" value="Unassembled WGS sequence"/>
</dbReference>
<keyword evidence="2" id="KW-1185">Reference proteome</keyword>
<reference evidence="2" key="1">
    <citation type="journal article" date="2019" name="Int. J. Syst. Evol. Microbiol.">
        <title>The Global Catalogue of Microorganisms (GCM) 10K type strain sequencing project: providing services to taxonomists for standard genome sequencing and annotation.</title>
        <authorList>
            <consortium name="The Broad Institute Genomics Platform"/>
            <consortium name="The Broad Institute Genome Sequencing Center for Infectious Disease"/>
            <person name="Wu L."/>
            <person name="Ma J."/>
        </authorList>
    </citation>
    <scope>NUCLEOTIDE SEQUENCE [LARGE SCALE GENOMIC DNA]</scope>
    <source>
        <strain evidence="2">CGMCC 4.7367</strain>
    </source>
</reference>
<comment type="caution">
    <text evidence="1">The sequence shown here is derived from an EMBL/GenBank/DDBJ whole genome shotgun (WGS) entry which is preliminary data.</text>
</comment>
<evidence type="ECO:0000313" key="1">
    <source>
        <dbReference type="EMBL" id="GHH32459.1"/>
    </source>
</evidence>
<accession>A0ABQ3M362</accession>
<sequence length="102" mass="10382">MLCQAFSPGGTAMTWSMLDRWVPESVSPAASTSQSGRTVGTFGDVGDRHGGCVVVGQQRGFGAAVSHQHPLPGDVGRCSRGYGDDHVGGEVVGGQGDLLLPG</sequence>
<protein>
    <submittedName>
        <fullName evidence="1">Uncharacterized protein</fullName>
    </submittedName>
</protein>